<sequence length="109" mass="11067">MSVSKKEASTSTSACVSPSLCVLTSNVISWQSSDSVDVVGSEQNVLAGITENVVEPYNELVSDDTQNASPTVGSAIDHGDSPVGHNSGTLNDDAQSAEAISILVVGSLS</sequence>
<gene>
    <name evidence="2" type="ORF">V6N11_031857</name>
</gene>
<keyword evidence="3" id="KW-1185">Reference proteome</keyword>
<feature type="region of interest" description="Disordered" evidence="1">
    <location>
        <begin position="63"/>
        <end position="92"/>
    </location>
</feature>
<name>A0ABR2SYW7_9ROSI</name>
<accession>A0ABR2SYW7</accession>
<evidence type="ECO:0000313" key="3">
    <source>
        <dbReference type="Proteomes" id="UP001396334"/>
    </source>
</evidence>
<dbReference type="Proteomes" id="UP001396334">
    <property type="component" value="Unassembled WGS sequence"/>
</dbReference>
<feature type="compositionally biased region" description="Polar residues" evidence="1">
    <location>
        <begin position="63"/>
        <end position="72"/>
    </location>
</feature>
<protein>
    <submittedName>
        <fullName evidence="2">Uncharacterized protein</fullName>
    </submittedName>
</protein>
<evidence type="ECO:0000256" key="1">
    <source>
        <dbReference type="SAM" id="MobiDB-lite"/>
    </source>
</evidence>
<dbReference type="EMBL" id="JBBPBN010000010">
    <property type="protein sequence ID" value="KAK9030430.1"/>
    <property type="molecule type" value="Genomic_DNA"/>
</dbReference>
<evidence type="ECO:0000313" key="2">
    <source>
        <dbReference type="EMBL" id="KAK9030430.1"/>
    </source>
</evidence>
<comment type="caution">
    <text evidence="2">The sequence shown here is derived from an EMBL/GenBank/DDBJ whole genome shotgun (WGS) entry which is preliminary data.</text>
</comment>
<reference evidence="2 3" key="1">
    <citation type="journal article" date="2024" name="G3 (Bethesda)">
        <title>Genome assembly of Hibiscus sabdariffa L. provides insights into metabolisms of medicinal natural products.</title>
        <authorList>
            <person name="Kim T."/>
        </authorList>
    </citation>
    <scope>NUCLEOTIDE SEQUENCE [LARGE SCALE GENOMIC DNA]</scope>
    <source>
        <strain evidence="2">TK-2024</strain>
        <tissue evidence="2">Old leaves</tissue>
    </source>
</reference>
<proteinExistence type="predicted"/>
<organism evidence="2 3">
    <name type="scientific">Hibiscus sabdariffa</name>
    <name type="common">roselle</name>
    <dbReference type="NCBI Taxonomy" id="183260"/>
    <lineage>
        <taxon>Eukaryota</taxon>
        <taxon>Viridiplantae</taxon>
        <taxon>Streptophyta</taxon>
        <taxon>Embryophyta</taxon>
        <taxon>Tracheophyta</taxon>
        <taxon>Spermatophyta</taxon>
        <taxon>Magnoliopsida</taxon>
        <taxon>eudicotyledons</taxon>
        <taxon>Gunneridae</taxon>
        <taxon>Pentapetalae</taxon>
        <taxon>rosids</taxon>
        <taxon>malvids</taxon>
        <taxon>Malvales</taxon>
        <taxon>Malvaceae</taxon>
        <taxon>Malvoideae</taxon>
        <taxon>Hibiscus</taxon>
    </lineage>
</organism>